<keyword evidence="1" id="KW-0472">Membrane</keyword>
<evidence type="ECO:0000313" key="3">
    <source>
        <dbReference type="Proteomes" id="UP000632659"/>
    </source>
</evidence>
<dbReference type="RefSeq" id="WP_178085737.1">
    <property type="nucleotide sequence ID" value="NZ_JACRTL010000009.1"/>
</dbReference>
<name>A0A8J6TXY9_9FIRM</name>
<organism evidence="2 3">
    <name type="scientific">Massiliimalia timonensis</name>
    <dbReference type="NCBI Taxonomy" id="1987501"/>
    <lineage>
        <taxon>Bacteria</taxon>
        <taxon>Bacillati</taxon>
        <taxon>Bacillota</taxon>
        <taxon>Clostridia</taxon>
        <taxon>Eubacteriales</taxon>
        <taxon>Oscillospiraceae</taxon>
        <taxon>Massiliimalia</taxon>
    </lineage>
</organism>
<evidence type="ECO:0000256" key="1">
    <source>
        <dbReference type="SAM" id="Phobius"/>
    </source>
</evidence>
<proteinExistence type="predicted"/>
<protein>
    <recommendedName>
        <fullName evidence="4">LPXTG cell wall anchor domain-containing protein</fullName>
    </recommendedName>
</protein>
<gene>
    <name evidence="2" type="ORF">H8702_12400</name>
</gene>
<dbReference type="AlphaFoldDB" id="A0A8J6TXY9"/>
<sequence>MNDSVEVKAQEPTCTEDGNIAYWYCADYGKYFSDATLTKKISRDDTMIPALGQSEENESTDNPKIGDSGMTLWISLAAISALGLVGTVILNKKRRTGK</sequence>
<keyword evidence="1" id="KW-0812">Transmembrane</keyword>
<dbReference type="Proteomes" id="UP000632659">
    <property type="component" value="Unassembled WGS sequence"/>
</dbReference>
<keyword evidence="1" id="KW-1133">Transmembrane helix</keyword>
<evidence type="ECO:0008006" key="4">
    <source>
        <dbReference type="Google" id="ProtNLM"/>
    </source>
</evidence>
<accession>A0A8J6TXY9</accession>
<feature type="transmembrane region" description="Helical" evidence="1">
    <location>
        <begin position="70"/>
        <end position="90"/>
    </location>
</feature>
<reference evidence="2" key="1">
    <citation type="submission" date="2020-08" db="EMBL/GenBank/DDBJ databases">
        <title>Genome public.</title>
        <authorList>
            <person name="Liu C."/>
            <person name="Sun Q."/>
        </authorList>
    </citation>
    <scope>NUCLEOTIDE SEQUENCE</scope>
    <source>
        <strain evidence="2">NSJ-15</strain>
    </source>
</reference>
<dbReference type="EMBL" id="JACRTL010000009">
    <property type="protein sequence ID" value="MBC8611890.1"/>
    <property type="molecule type" value="Genomic_DNA"/>
</dbReference>
<comment type="caution">
    <text evidence="2">The sequence shown here is derived from an EMBL/GenBank/DDBJ whole genome shotgun (WGS) entry which is preliminary data.</text>
</comment>
<keyword evidence="3" id="KW-1185">Reference proteome</keyword>
<evidence type="ECO:0000313" key="2">
    <source>
        <dbReference type="EMBL" id="MBC8611890.1"/>
    </source>
</evidence>